<protein>
    <submittedName>
        <fullName evidence="1">Kynurenine formamidase</fullName>
    </submittedName>
</protein>
<dbReference type="GO" id="GO:0004061">
    <property type="term" value="F:arylformamidase activity"/>
    <property type="evidence" value="ECO:0007669"/>
    <property type="project" value="InterPro"/>
</dbReference>
<sequence>MCQQHAKSPLSGMAALLAASPRNWGRWGDDDEVGALNFLGNAEVLAGVACIRSGKVITCGERIGSPEGDPIWPGRAQPRRYNTQDKSHYQSGTAMPFAGGAEFSDDKIDMFLQGSTQYDAIGHVWFDDQMYNGYPAGDSIGGMRRGSILPIAEKGIAGRGVLLDMAAWKGKFALEKGDLLHLDDILGAAQRQGVELRKRDILCLRIGFLQLRFRQPAEEFFRDFVEPGLTYSPELVQWFSDMEIAALCTDTISNETQYDPAVGVGIPLHGALLRNLGISFNELCNFEKLAEDCHNDGQWDFLYTAAPLKIVDGCGAPVNVLVIK</sequence>
<name>A0A370R2S0_9GAMM</name>
<proteinExistence type="predicted"/>
<dbReference type="Gene3D" id="3.50.30.50">
    <property type="entry name" value="Putative cyclase"/>
    <property type="match status" value="1"/>
</dbReference>
<dbReference type="InterPro" id="IPR007325">
    <property type="entry name" value="KFase/CYL"/>
</dbReference>
<gene>
    <name evidence="1" type="ORF">C8D90_101146</name>
</gene>
<dbReference type="InterPro" id="IPR037175">
    <property type="entry name" value="KFase_sf"/>
</dbReference>
<keyword evidence="2" id="KW-1185">Reference proteome</keyword>
<dbReference type="Pfam" id="PF04199">
    <property type="entry name" value="Cyclase"/>
    <property type="match status" value="1"/>
</dbReference>
<dbReference type="RefSeq" id="WP_115456510.1">
    <property type="nucleotide sequence ID" value="NZ_QRAP01000001.1"/>
</dbReference>
<evidence type="ECO:0000313" key="1">
    <source>
        <dbReference type="EMBL" id="RDK96714.1"/>
    </source>
</evidence>
<dbReference type="EMBL" id="QRAP01000001">
    <property type="protein sequence ID" value="RDK96714.1"/>
    <property type="molecule type" value="Genomic_DNA"/>
</dbReference>
<evidence type="ECO:0000313" key="2">
    <source>
        <dbReference type="Proteomes" id="UP000254848"/>
    </source>
</evidence>
<dbReference type="PANTHER" id="PTHR34861">
    <property type="match status" value="1"/>
</dbReference>
<dbReference type="Proteomes" id="UP000254848">
    <property type="component" value="Unassembled WGS sequence"/>
</dbReference>
<organism evidence="1 2">
    <name type="scientific">Enterobacillus tribolii</name>
    <dbReference type="NCBI Taxonomy" id="1487935"/>
    <lineage>
        <taxon>Bacteria</taxon>
        <taxon>Pseudomonadati</taxon>
        <taxon>Pseudomonadota</taxon>
        <taxon>Gammaproteobacteria</taxon>
        <taxon>Enterobacterales</taxon>
        <taxon>Hafniaceae</taxon>
        <taxon>Enterobacillus</taxon>
    </lineage>
</organism>
<accession>A0A370R2S0</accession>
<comment type="caution">
    <text evidence="1">The sequence shown here is derived from an EMBL/GenBank/DDBJ whole genome shotgun (WGS) entry which is preliminary data.</text>
</comment>
<dbReference type="GO" id="GO:0019441">
    <property type="term" value="P:L-tryptophan catabolic process to kynurenine"/>
    <property type="evidence" value="ECO:0007669"/>
    <property type="project" value="InterPro"/>
</dbReference>
<dbReference type="SUPFAM" id="SSF102198">
    <property type="entry name" value="Putative cyclase"/>
    <property type="match status" value="1"/>
</dbReference>
<reference evidence="1 2" key="1">
    <citation type="submission" date="2018-07" db="EMBL/GenBank/DDBJ databases">
        <title>Genomic Encyclopedia of Type Strains, Phase IV (KMG-IV): sequencing the most valuable type-strain genomes for metagenomic binning, comparative biology and taxonomic classification.</title>
        <authorList>
            <person name="Goeker M."/>
        </authorList>
    </citation>
    <scope>NUCLEOTIDE SEQUENCE [LARGE SCALE GENOMIC DNA]</scope>
    <source>
        <strain evidence="1 2">DSM 103736</strain>
    </source>
</reference>
<dbReference type="PANTHER" id="PTHR34861:SF10">
    <property type="entry name" value="CYCLASE"/>
    <property type="match status" value="1"/>
</dbReference>
<dbReference type="AlphaFoldDB" id="A0A370R2S0"/>
<dbReference type="OrthoDB" id="7067800at2"/>